<dbReference type="SMART" id="SM00347">
    <property type="entry name" value="HTH_MARR"/>
    <property type="match status" value="1"/>
</dbReference>
<dbReference type="InterPro" id="IPR000835">
    <property type="entry name" value="HTH_MarR-typ"/>
</dbReference>
<evidence type="ECO:0000313" key="3">
    <source>
        <dbReference type="Proteomes" id="UP000635606"/>
    </source>
</evidence>
<evidence type="ECO:0000259" key="1">
    <source>
        <dbReference type="PROSITE" id="PS50995"/>
    </source>
</evidence>
<feature type="domain" description="HTH marR-type" evidence="1">
    <location>
        <begin position="23"/>
        <end position="159"/>
    </location>
</feature>
<dbReference type="InterPro" id="IPR036388">
    <property type="entry name" value="WH-like_DNA-bd_sf"/>
</dbReference>
<evidence type="ECO:0000313" key="2">
    <source>
        <dbReference type="EMBL" id="GIJ75143.1"/>
    </source>
</evidence>
<name>A0A8J4A6K7_9ACTN</name>
<protein>
    <submittedName>
        <fullName evidence="2">MarR family transcriptional regulator</fullName>
    </submittedName>
</protein>
<dbReference type="SUPFAM" id="SSF46785">
    <property type="entry name" value="Winged helix' DNA-binding domain"/>
    <property type="match status" value="1"/>
</dbReference>
<dbReference type="Pfam" id="PF12802">
    <property type="entry name" value="MarR_2"/>
    <property type="match status" value="1"/>
</dbReference>
<gene>
    <name evidence="2" type="ORF">Voc01_100600</name>
</gene>
<reference evidence="2" key="1">
    <citation type="submission" date="2021-01" db="EMBL/GenBank/DDBJ databases">
        <title>Whole genome shotgun sequence of Virgisporangium ochraceum NBRC 16418.</title>
        <authorList>
            <person name="Komaki H."/>
            <person name="Tamura T."/>
        </authorList>
    </citation>
    <scope>NUCLEOTIDE SEQUENCE</scope>
    <source>
        <strain evidence="2">NBRC 16418</strain>
    </source>
</reference>
<dbReference type="PANTHER" id="PTHR33164">
    <property type="entry name" value="TRANSCRIPTIONAL REGULATOR, MARR FAMILY"/>
    <property type="match status" value="1"/>
</dbReference>
<dbReference type="GO" id="GO:0003700">
    <property type="term" value="F:DNA-binding transcription factor activity"/>
    <property type="evidence" value="ECO:0007669"/>
    <property type="project" value="InterPro"/>
</dbReference>
<keyword evidence="3" id="KW-1185">Reference proteome</keyword>
<dbReference type="EMBL" id="BOPH01000149">
    <property type="protein sequence ID" value="GIJ75143.1"/>
    <property type="molecule type" value="Genomic_DNA"/>
</dbReference>
<sequence length="175" mass="20098">MLNFQLIEGGLAMEQPRWLDDEEQRTWRSFLLASRLLFDRVEQGLKQDADLSFAYYEILTRLSQAPGHSMRMVDLAAACVFDRSRLSHAIDRLVRQRWVRRTPSPSDGRGQLAELTEEGVEKVRQAARGHVDQVRSLMFDRLTREQQAALREISEVLATGMVDPPKLTSMGWPSQ</sequence>
<dbReference type="PANTHER" id="PTHR33164:SF99">
    <property type="entry name" value="MARR FAMILY REGULATORY PROTEIN"/>
    <property type="match status" value="1"/>
</dbReference>
<dbReference type="Proteomes" id="UP000635606">
    <property type="component" value="Unassembled WGS sequence"/>
</dbReference>
<dbReference type="Gene3D" id="1.10.10.10">
    <property type="entry name" value="Winged helix-like DNA-binding domain superfamily/Winged helix DNA-binding domain"/>
    <property type="match status" value="1"/>
</dbReference>
<dbReference type="GO" id="GO:0006950">
    <property type="term" value="P:response to stress"/>
    <property type="evidence" value="ECO:0007669"/>
    <property type="project" value="TreeGrafter"/>
</dbReference>
<dbReference type="AlphaFoldDB" id="A0A8J4A6K7"/>
<dbReference type="InterPro" id="IPR039422">
    <property type="entry name" value="MarR/SlyA-like"/>
</dbReference>
<dbReference type="PROSITE" id="PS50995">
    <property type="entry name" value="HTH_MARR_2"/>
    <property type="match status" value="1"/>
</dbReference>
<proteinExistence type="predicted"/>
<comment type="caution">
    <text evidence="2">The sequence shown here is derived from an EMBL/GenBank/DDBJ whole genome shotgun (WGS) entry which is preliminary data.</text>
</comment>
<accession>A0A8J4A6K7</accession>
<dbReference type="PRINTS" id="PR00598">
    <property type="entry name" value="HTHMARR"/>
</dbReference>
<dbReference type="InterPro" id="IPR036390">
    <property type="entry name" value="WH_DNA-bd_sf"/>
</dbReference>
<organism evidence="2 3">
    <name type="scientific">Virgisporangium ochraceum</name>
    <dbReference type="NCBI Taxonomy" id="65505"/>
    <lineage>
        <taxon>Bacteria</taxon>
        <taxon>Bacillati</taxon>
        <taxon>Actinomycetota</taxon>
        <taxon>Actinomycetes</taxon>
        <taxon>Micromonosporales</taxon>
        <taxon>Micromonosporaceae</taxon>
        <taxon>Virgisporangium</taxon>
    </lineage>
</organism>